<protein>
    <submittedName>
        <fullName evidence="2">DUF3996 domain-containing protein</fullName>
    </submittedName>
</protein>
<proteinExistence type="predicted"/>
<evidence type="ECO:0000313" key="3">
    <source>
        <dbReference type="Proteomes" id="UP000536100"/>
    </source>
</evidence>
<dbReference type="EMBL" id="CP132476">
    <property type="protein sequence ID" value="WNY70448.1"/>
    <property type="molecule type" value="Genomic_DNA"/>
</dbReference>
<dbReference type="Pfam" id="PF13161">
    <property type="entry name" value="DUF3996"/>
    <property type="match status" value="1"/>
</dbReference>
<evidence type="ECO:0000313" key="2">
    <source>
        <dbReference type="EMBL" id="WNY70448.1"/>
    </source>
</evidence>
<dbReference type="InterPro" id="IPR016489">
    <property type="entry name" value="BAPKO_0422-like"/>
</dbReference>
<dbReference type="AlphaFoldDB" id="A0A7W9ZK31"/>
<accession>A0A7W9ZK31</accession>
<keyword evidence="4" id="KW-1185">Reference proteome</keyword>
<evidence type="ECO:0000313" key="4">
    <source>
        <dbReference type="Proteomes" id="UP001302829"/>
    </source>
</evidence>
<sequence>MIKNFKKIHVFLTLILGVVHLSFASDNYMVRCSKEEDSTTCIAKLKDIKEKKSYDLFSMGIGIGDPIANIIITIPYVNIDFGYGGFIGLKSNNFENYLNGGIDIIFKKQIGQYMKIGGGLGMGADWSKTSLIPPDEEEATDYERIGMVIRIPFVMEYNFAKNLSIGFKVYPALGPTILLTKPSILFEGIKFNFFGFGFIKFAFN</sequence>
<evidence type="ECO:0000313" key="1">
    <source>
        <dbReference type="EMBL" id="MBB6212965.1"/>
    </source>
</evidence>
<reference evidence="2 4" key="2">
    <citation type="submission" date="2023-07" db="EMBL/GenBank/DDBJ databases">
        <title>Genome sequencing of multiple Borrelia sensu lato isolates.</title>
        <authorList>
            <person name="Mongodin E.F."/>
            <person name="Rudenko N."/>
            <person name="Fraser C.M."/>
            <person name="Schutzer S."/>
            <person name="Luft B."/>
            <person name="Morgan R."/>
            <person name="Chastens S."/>
            <person name="Qiu W."/>
        </authorList>
    </citation>
    <scope>NUCLEOTIDE SEQUENCE [LARGE SCALE GENOMIC DNA]</scope>
    <source>
        <strain evidence="2 4">CA446</strain>
    </source>
</reference>
<dbReference type="Proteomes" id="UP000536100">
    <property type="component" value="Unassembled WGS sequence"/>
</dbReference>
<dbReference type="RefSeq" id="WP_184124580.1">
    <property type="nucleotide sequence ID" value="NZ_CP124076.1"/>
</dbReference>
<dbReference type="EMBL" id="JACHFB010000002">
    <property type="protein sequence ID" value="MBB6212965.1"/>
    <property type="molecule type" value="Genomic_DNA"/>
</dbReference>
<reference evidence="1 3" key="1">
    <citation type="submission" date="2020-08" db="EMBL/GenBank/DDBJ databases">
        <title>Genomic Encyclopedia of Type Strains, Phase IV (KMG-IV): sequencing the most valuable type-strain genomes for metagenomic binning, comparative biology and taxonomic classification.</title>
        <authorList>
            <person name="Goeker M."/>
        </authorList>
    </citation>
    <scope>NUCLEOTIDE SEQUENCE [LARGE SCALE GENOMIC DNA]</scope>
    <source>
        <strain evidence="1 3">DSM 17989</strain>
    </source>
</reference>
<dbReference type="Proteomes" id="UP001302829">
    <property type="component" value="Chromosome"/>
</dbReference>
<dbReference type="PIRSF" id="PIRSF006685">
    <property type="entry name" value="UCP006685"/>
    <property type="match status" value="1"/>
</dbReference>
<organism evidence="1 3">
    <name type="scientific">Borreliella californiensis</name>
    <dbReference type="NCBI Taxonomy" id="373543"/>
    <lineage>
        <taxon>Bacteria</taxon>
        <taxon>Pseudomonadati</taxon>
        <taxon>Spirochaetota</taxon>
        <taxon>Spirochaetia</taxon>
        <taxon>Spirochaetales</taxon>
        <taxon>Borreliaceae</taxon>
        <taxon>Borreliella</taxon>
    </lineage>
</organism>
<name>A0A7W9ZK31_9SPIR</name>
<gene>
    <name evidence="1" type="ORF">HNP67_000448</name>
    <name evidence="2" type="ORF">QIA39_02000</name>
</gene>